<keyword evidence="3" id="KW-0808">Transferase</keyword>
<evidence type="ECO:0000256" key="4">
    <source>
        <dbReference type="ARBA" id="ARBA00022692"/>
    </source>
</evidence>
<evidence type="ECO:0000256" key="11">
    <source>
        <dbReference type="SAM" id="Phobius"/>
    </source>
</evidence>
<dbReference type="AlphaFoldDB" id="A0AAN7FVJ9"/>
<feature type="binding site" evidence="10">
    <location>
        <position position="211"/>
    </location>
    <ligand>
        <name>Mn(2+)</name>
        <dbReference type="ChEBI" id="CHEBI:29035"/>
    </ligand>
</feature>
<evidence type="ECO:0000256" key="8">
    <source>
        <dbReference type="PIRSR" id="PIRSR605150-1"/>
    </source>
</evidence>
<dbReference type="GO" id="GO:0012505">
    <property type="term" value="C:endomembrane system"/>
    <property type="evidence" value="ECO:0007669"/>
    <property type="project" value="UniProtKB-SubCell"/>
</dbReference>
<feature type="active site" evidence="8">
    <location>
        <position position="353"/>
    </location>
</feature>
<dbReference type="GO" id="GO:0071555">
    <property type="term" value="P:cell wall organization"/>
    <property type="evidence" value="ECO:0007669"/>
    <property type="project" value="UniProtKB-KW"/>
</dbReference>
<dbReference type="GO" id="GO:0016020">
    <property type="term" value="C:membrane"/>
    <property type="evidence" value="ECO:0007669"/>
    <property type="project" value="InterPro"/>
</dbReference>
<dbReference type="Gene3D" id="3.90.550.10">
    <property type="entry name" value="Spore Coat Polysaccharide Biosynthesis Protein SpsA, Chain A"/>
    <property type="match status" value="1"/>
</dbReference>
<feature type="binding site" evidence="9">
    <location>
        <position position="21"/>
    </location>
    <ligand>
        <name>UDP-alpha-D-glucose</name>
        <dbReference type="ChEBI" id="CHEBI:58885"/>
    </ligand>
</feature>
<evidence type="ECO:0000313" key="13">
    <source>
        <dbReference type="Proteomes" id="UP001324115"/>
    </source>
</evidence>
<reference evidence="12 13" key="1">
    <citation type="journal article" date="2023" name="G3 (Bethesda)">
        <title>A haplotype-resolved chromosome-scale genome for Quercus rubra L. provides insights into the genetics of adaptive traits for red oak species.</title>
        <authorList>
            <person name="Kapoor B."/>
            <person name="Jenkins J."/>
            <person name="Schmutz J."/>
            <person name="Zhebentyayeva T."/>
            <person name="Kuelheim C."/>
            <person name="Coggeshall M."/>
            <person name="Heim C."/>
            <person name="Lasky J.R."/>
            <person name="Leites L."/>
            <person name="Islam-Faridi N."/>
            <person name="Romero-Severson J."/>
            <person name="DeLeo V.L."/>
            <person name="Lucas S.M."/>
            <person name="Lazic D."/>
            <person name="Gailing O."/>
            <person name="Carlson J."/>
            <person name="Staton M."/>
        </authorList>
    </citation>
    <scope>NUCLEOTIDE SEQUENCE [LARGE SCALE GENOMIC DNA]</scope>
    <source>
        <strain evidence="12">Pseudo-F2</strain>
    </source>
</reference>
<gene>
    <name evidence="12" type="ORF">RGQ29_010703</name>
</gene>
<evidence type="ECO:0008006" key="14">
    <source>
        <dbReference type="Google" id="ProtNLM"/>
    </source>
</evidence>
<feature type="binding site" evidence="9">
    <location>
        <position position="50"/>
    </location>
    <ligand>
        <name>UDP-alpha-D-glucose</name>
        <dbReference type="ChEBI" id="CHEBI:58885"/>
    </ligand>
</feature>
<keyword evidence="5 11" id="KW-1133">Transmembrane helix</keyword>
<comment type="subcellular location">
    <subcellularLocation>
        <location evidence="1">Endomembrane system</location>
        <topology evidence="1">Multi-pass membrane protein</topology>
    </subcellularLocation>
</comment>
<comment type="caution">
    <text evidence="12">The sequence shown here is derived from an EMBL/GenBank/DDBJ whole genome shotgun (WGS) entry which is preliminary data.</text>
</comment>
<keyword evidence="4 11" id="KW-0812">Transmembrane</keyword>
<evidence type="ECO:0000256" key="9">
    <source>
        <dbReference type="PIRSR" id="PIRSR605150-2"/>
    </source>
</evidence>
<evidence type="ECO:0000256" key="2">
    <source>
        <dbReference type="ARBA" id="ARBA00022676"/>
    </source>
</evidence>
<name>A0AAN7FVJ9_QUERU</name>
<dbReference type="EMBL" id="JAXUIC010000002">
    <property type="protein sequence ID" value="KAK4601245.1"/>
    <property type="molecule type" value="Genomic_DNA"/>
</dbReference>
<sequence length="461" mass="52269">MKKSDFPALDVFICTADPYKEPPIRLVSMALSVMAYDYPTEKISVYVSDDGGSQLTLFACMEAAKFASMTLPFCRKTKIIDRSPEAYLASNHSWSSDAKKIKIMYESMKVRVENVLNTGKVSEEYITNEQEHKAFHKWTDGFTRQDHSTVIQVLLESSKNKDITDYLMPNLIYLSRENSKTSFHHFKAGALNVLLRVSAAMTNAPVILTLDCDMYSNDPQTPLHALCKLLDPKLQSKIGYVQFPQMFRGINKNDTYGSEYKQNFQINPMGMDGLLGPSHVGTGCYFNRRVFFGGPSTFISPEITEIGPYHIVDKPIQSQQIMDLAHKVEECNYENNTKWGFKMGFKYGSLIEDHYTGYRQHCEGWRSIFCKPKRPAFLGDAPISLIDGLNQGQRWVIGMMQVGFSKYCPISFGTRSMGLIMGLTYAYYCALLGRLIPFTIYAFLPQLALLNRVTAFPKVCI</sequence>
<feature type="binding site" evidence="9">
    <location>
        <position position="20"/>
    </location>
    <ligand>
        <name>UDP-alpha-D-glucose</name>
        <dbReference type="ChEBI" id="CHEBI:58885"/>
    </ligand>
</feature>
<evidence type="ECO:0000313" key="12">
    <source>
        <dbReference type="EMBL" id="KAK4601245.1"/>
    </source>
</evidence>
<feature type="transmembrane region" description="Helical" evidence="11">
    <location>
        <begin position="425"/>
        <end position="444"/>
    </location>
</feature>
<evidence type="ECO:0000256" key="5">
    <source>
        <dbReference type="ARBA" id="ARBA00022989"/>
    </source>
</evidence>
<dbReference type="GO" id="GO:0030244">
    <property type="term" value="P:cellulose biosynthetic process"/>
    <property type="evidence" value="ECO:0007669"/>
    <property type="project" value="InterPro"/>
</dbReference>
<proteinExistence type="predicted"/>
<evidence type="ECO:0000256" key="3">
    <source>
        <dbReference type="ARBA" id="ARBA00022679"/>
    </source>
</evidence>
<dbReference type="PANTHER" id="PTHR13301">
    <property type="entry name" value="X-BOX TRANSCRIPTION FACTOR-RELATED"/>
    <property type="match status" value="1"/>
</dbReference>
<dbReference type="Pfam" id="PF03552">
    <property type="entry name" value="Cellulose_synt"/>
    <property type="match status" value="2"/>
</dbReference>
<dbReference type="SUPFAM" id="SSF53448">
    <property type="entry name" value="Nucleotide-diphospho-sugar transferases"/>
    <property type="match status" value="1"/>
</dbReference>
<evidence type="ECO:0000256" key="7">
    <source>
        <dbReference type="ARBA" id="ARBA00023316"/>
    </source>
</evidence>
<dbReference type="FunFam" id="3.90.550.10:FF:000135">
    <property type="entry name" value="Cellulose synthase-like protein G3"/>
    <property type="match status" value="1"/>
</dbReference>
<evidence type="ECO:0000256" key="10">
    <source>
        <dbReference type="PIRSR" id="PIRSR605150-3"/>
    </source>
</evidence>
<dbReference type="InterPro" id="IPR029044">
    <property type="entry name" value="Nucleotide-diphossugar_trans"/>
</dbReference>
<dbReference type="InterPro" id="IPR005150">
    <property type="entry name" value="Cellulose_synth"/>
</dbReference>
<protein>
    <recommendedName>
        <fullName evidence="14">Cellulose synthase-like protein G3</fullName>
    </recommendedName>
</protein>
<feature type="binding site" evidence="10">
    <location>
        <position position="187"/>
    </location>
    <ligand>
        <name>Mn(2+)</name>
        <dbReference type="ChEBI" id="CHEBI:29035"/>
    </ligand>
</feature>
<evidence type="ECO:0000256" key="1">
    <source>
        <dbReference type="ARBA" id="ARBA00004127"/>
    </source>
</evidence>
<keyword evidence="13" id="KW-1185">Reference proteome</keyword>
<keyword evidence="6 11" id="KW-0472">Membrane</keyword>
<keyword evidence="7" id="KW-0961">Cell wall biogenesis/degradation</keyword>
<dbReference type="GO" id="GO:0016760">
    <property type="term" value="F:cellulose synthase (UDP-forming) activity"/>
    <property type="evidence" value="ECO:0007669"/>
    <property type="project" value="InterPro"/>
</dbReference>
<organism evidence="12 13">
    <name type="scientific">Quercus rubra</name>
    <name type="common">Northern red oak</name>
    <name type="synonym">Quercus borealis</name>
    <dbReference type="NCBI Taxonomy" id="3512"/>
    <lineage>
        <taxon>Eukaryota</taxon>
        <taxon>Viridiplantae</taxon>
        <taxon>Streptophyta</taxon>
        <taxon>Embryophyta</taxon>
        <taxon>Tracheophyta</taxon>
        <taxon>Spermatophyta</taxon>
        <taxon>Magnoliopsida</taxon>
        <taxon>eudicotyledons</taxon>
        <taxon>Gunneridae</taxon>
        <taxon>Pentapetalae</taxon>
        <taxon>rosids</taxon>
        <taxon>fabids</taxon>
        <taxon>Fagales</taxon>
        <taxon>Fagaceae</taxon>
        <taxon>Quercus</taxon>
    </lineage>
</organism>
<dbReference type="Proteomes" id="UP001324115">
    <property type="component" value="Unassembled WGS sequence"/>
</dbReference>
<keyword evidence="2" id="KW-0328">Glycosyltransferase</keyword>
<feature type="active site" evidence="8">
    <location>
        <position position="50"/>
    </location>
</feature>
<accession>A0AAN7FVJ9</accession>
<evidence type="ECO:0000256" key="6">
    <source>
        <dbReference type="ARBA" id="ARBA00023136"/>
    </source>
</evidence>